<sequence>MHQDFAVQIGLVVFSHDGRAQFGWRDIETGEFHAEADGQCIPDVIGAVEFCSDVIH</sequence>
<keyword evidence="2" id="KW-1185">Reference proteome</keyword>
<name>A0A1H1KKN0_9BURK</name>
<dbReference type="AlphaFoldDB" id="A0A1H1KKN0"/>
<proteinExistence type="predicted"/>
<dbReference type="STRING" id="157910.SAMN05445850_8435"/>
<accession>A0A1H1KKN0</accession>
<dbReference type="EMBL" id="FNKX01000005">
    <property type="protein sequence ID" value="SDR62796.1"/>
    <property type="molecule type" value="Genomic_DNA"/>
</dbReference>
<reference evidence="2" key="1">
    <citation type="submission" date="2016-10" db="EMBL/GenBank/DDBJ databases">
        <authorList>
            <person name="Varghese N."/>
            <person name="Submissions S."/>
        </authorList>
    </citation>
    <scope>NUCLEOTIDE SEQUENCE [LARGE SCALE GENOMIC DNA]</scope>
    <source>
        <strain evidence="2">DUS833</strain>
    </source>
</reference>
<dbReference type="Proteomes" id="UP000199365">
    <property type="component" value="Unassembled WGS sequence"/>
</dbReference>
<protein>
    <submittedName>
        <fullName evidence="1">Uncharacterized protein</fullName>
    </submittedName>
</protein>
<organism evidence="1 2">
    <name type="scientific">Paraburkholderia tuberum</name>
    <dbReference type="NCBI Taxonomy" id="157910"/>
    <lineage>
        <taxon>Bacteria</taxon>
        <taxon>Pseudomonadati</taxon>
        <taxon>Pseudomonadota</taxon>
        <taxon>Betaproteobacteria</taxon>
        <taxon>Burkholderiales</taxon>
        <taxon>Burkholderiaceae</taxon>
        <taxon>Paraburkholderia</taxon>
    </lineage>
</organism>
<gene>
    <name evidence="1" type="ORF">SAMN05445850_8435</name>
</gene>
<dbReference type="RefSeq" id="WP_167368889.1">
    <property type="nucleotide sequence ID" value="NZ_FNKX01000005.1"/>
</dbReference>
<evidence type="ECO:0000313" key="1">
    <source>
        <dbReference type="EMBL" id="SDR62796.1"/>
    </source>
</evidence>
<evidence type="ECO:0000313" key="2">
    <source>
        <dbReference type="Proteomes" id="UP000199365"/>
    </source>
</evidence>